<keyword evidence="4" id="KW-0547">Nucleotide-binding</keyword>
<dbReference type="PANTHER" id="PTHR35526">
    <property type="entry name" value="ANTI-SIGMA-F FACTOR RSBW-RELATED"/>
    <property type="match status" value="1"/>
</dbReference>
<dbReference type="GO" id="GO:0005524">
    <property type="term" value="F:ATP binding"/>
    <property type="evidence" value="ECO:0007669"/>
    <property type="project" value="UniProtKB-KW"/>
</dbReference>
<dbReference type="RefSeq" id="WP_205363926.1">
    <property type="nucleotide sequence ID" value="NZ_JADKYB010000032.1"/>
</dbReference>
<dbReference type="Proteomes" id="UP000749040">
    <property type="component" value="Unassembled WGS sequence"/>
</dbReference>
<gene>
    <name evidence="4" type="ORF">ITX44_37700</name>
</gene>
<feature type="compositionally biased region" description="Low complexity" evidence="2">
    <location>
        <begin position="31"/>
        <end position="43"/>
    </location>
</feature>
<evidence type="ECO:0000259" key="3">
    <source>
        <dbReference type="Pfam" id="PF13581"/>
    </source>
</evidence>
<evidence type="ECO:0000256" key="2">
    <source>
        <dbReference type="SAM" id="MobiDB-lite"/>
    </source>
</evidence>
<dbReference type="CDD" id="cd16936">
    <property type="entry name" value="HATPase_RsbW-like"/>
    <property type="match status" value="1"/>
</dbReference>
<dbReference type="PANTHER" id="PTHR35526:SF3">
    <property type="entry name" value="ANTI-SIGMA-F FACTOR RSBW"/>
    <property type="match status" value="1"/>
</dbReference>
<keyword evidence="1" id="KW-0418">Kinase</keyword>
<dbReference type="SUPFAM" id="SSF55874">
    <property type="entry name" value="ATPase domain of HSP90 chaperone/DNA topoisomerase II/histidine kinase"/>
    <property type="match status" value="1"/>
</dbReference>
<keyword evidence="5" id="KW-1185">Reference proteome</keyword>
<dbReference type="InterPro" id="IPR036890">
    <property type="entry name" value="HATPase_C_sf"/>
</dbReference>
<proteinExistence type="predicted"/>
<sequence length="245" mass="24957">MAEENTFRWRRLLKFRRAGRAHRPVAPVPAPAVASDGSAGLEAGPDEPAEPAEPPGSTQSAEPTQPADLAAASAEPGGPAGPAGPAGSWSSGTSGTAPGAGRAPRGHHSAADAAVFYCELPHRPASVRAARHAAEAVLTSWGLSQEAVYDVMLVVSELVTNAVEHALPPVAVRLRLADPDADNPVVHVHVYVSDGGPAPSPGSWAASCQTDEHGRGRQVITALARSTGARGTDDSAGHWAVLDAA</sequence>
<dbReference type="Pfam" id="PF13581">
    <property type="entry name" value="HATPase_c_2"/>
    <property type="match status" value="1"/>
</dbReference>
<evidence type="ECO:0000313" key="5">
    <source>
        <dbReference type="Proteomes" id="UP000749040"/>
    </source>
</evidence>
<accession>A0ABS2U4W2</accession>
<evidence type="ECO:0000256" key="1">
    <source>
        <dbReference type="ARBA" id="ARBA00022527"/>
    </source>
</evidence>
<keyword evidence="4" id="KW-0067">ATP-binding</keyword>
<dbReference type="EMBL" id="JADKYB010000032">
    <property type="protein sequence ID" value="MBM9510196.1"/>
    <property type="molecule type" value="Genomic_DNA"/>
</dbReference>
<feature type="compositionally biased region" description="Low complexity" evidence="2">
    <location>
        <begin position="70"/>
        <end position="103"/>
    </location>
</feature>
<keyword evidence="1" id="KW-0723">Serine/threonine-protein kinase</keyword>
<name>A0ABS2U4W2_9ACTN</name>
<dbReference type="Gene3D" id="3.30.565.10">
    <property type="entry name" value="Histidine kinase-like ATPase, C-terminal domain"/>
    <property type="match status" value="1"/>
</dbReference>
<reference evidence="4 5" key="1">
    <citation type="submission" date="2021-01" db="EMBL/GenBank/DDBJ databases">
        <title>Streptomyces acididurans sp. nov., isolated from a peat swamp forest soil.</title>
        <authorList>
            <person name="Chantavorakit T."/>
            <person name="Duangmal K."/>
        </authorList>
    </citation>
    <scope>NUCLEOTIDE SEQUENCE [LARGE SCALE GENOMIC DNA]</scope>
    <source>
        <strain evidence="4 5">KK5PA1</strain>
    </source>
</reference>
<organism evidence="4 5">
    <name type="scientific">Actinacidiphila acididurans</name>
    <dbReference type="NCBI Taxonomy" id="2784346"/>
    <lineage>
        <taxon>Bacteria</taxon>
        <taxon>Bacillati</taxon>
        <taxon>Actinomycetota</taxon>
        <taxon>Actinomycetes</taxon>
        <taxon>Kitasatosporales</taxon>
        <taxon>Streptomycetaceae</taxon>
        <taxon>Actinacidiphila</taxon>
    </lineage>
</organism>
<dbReference type="InterPro" id="IPR003594">
    <property type="entry name" value="HATPase_dom"/>
</dbReference>
<comment type="caution">
    <text evidence="4">The sequence shown here is derived from an EMBL/GenBank/DDBJ whole genome shotgun (WGS) entry which is preliminary data.</text>
</comment>
<dbReference type="InterPro" id="IPR050267">
    <property type="entry name" value="Anti-sigma-factor_SerPK"/>
</dbReference>
<feature type="region of interest" description="Disordered" evidence="2">
    <location>
        <begin position="15"/>
        <end position="106"/>
    </location>
</feature>
<keyword evidence="1" id="KW-0808">Transferase</keyword>
<evidence type="ECO:0000313" key="4">
    <source>
        <dbReference type="EMBL" id="MBM9510196.1"/>
    </source>
</evidence>
<feature type="domain" description="Histidine kinase/HSP90-like ATPase" evidence="3">
    <location>
        <begin position="121"/>
        <end position="227"/>
    </location>
</feature>
<protein>
    <submittedName>
        <fullName evidence="4">ATP-binding protein</fullName>
    </submittedName>
</protein>